<dbReference type="InterPro" id="IPR005260">
    <property type="entry name" value="Asp_kin_monofn"/>
</dbReference>
<dbReference type="Gene3D" id="3.30.2130.10">
    <property type="entry name" value="VC0802-like"/>
    <property type="match status" value="1"/>
</dbReference>
<evidence type="ECO:0000259" key="12">
    <source>
        <dbReference type="PROSITE" id="PS51671"/>
    </source>
</evidence>
<evidence type="ECO:0000256" key="9">
    <source>
        <dbReference type="ARBA" id="ARBA00022840"/>
    </source>
</evidence>
<dbReference type="GO" id="GO:0005829">
    <property type="term" value="C:cytosol"/>
    <property type="evidence" value="ECO:0007669"/>
    <property type="project" value="TreeGrafter"/>
</dbReference>
<dbReference type="InterPro" id="IPR036393">
    <property type="entry name" value="AceGlu_kinase-like_sf"/>
</dbReference>
<accession>A0A3B0T8C6</accession>
<dbReference type="NCBIfam" id="NF005154">
    <property type="entry name" value="PRK06635.1-2"/>
    <property type="match status" value="1"/>
</dbReference>
<evidence type="ECO:0000256" key="4">
    <source>
        <dbReference type="ARBA" id="ARBA00013059"/>
    </source>
</evidence>
<dbReference type="NCBIfam" id="NF005155">
    <property type="entry name" value="PRK06635.1-4"/>
    <property type="match status" value="1"/>
</dbReference>
<keyword evidence="8 13" id="KW-0418">Kinase</keyword>
<evidence type="ECO:0000256" key="2">
    <source>
        <dbReference type="ARBA" id="ARBA00005139"/>
    </source>
</evidence>
<dbReference type="InterPro" id="IPR018042">
    <property type="entry name" value="Aspartate_kinase_CS"/>
</dbReference>
<dbReference type="InterPro" id="IPR001341">
    <property type="entry name" value="Asp_kinase"/>
</dbReference>
<evidence type="ECO:0000313" key="13">
    <source>
        <dbReference type="EMBL" id="VAW13130.1"/>
    </source>
</evidence>
<keyword evidence="6 13" id="KW-0808">Transferase</keyword>
<keyword evidence="5" id="KW-0028">Amino-acid biosynthesis</keyword>
<evidence type="ECO:0000256" key="5">
    <source>
        <dbReference type="ARBA" id="ARBA00022605"/>
    </source>
</evidence>
<comment type="pathway">
    <text evidence="2">Amino-acid biosynthesis; L-threonine biosynthesis; L-threonine from L-aspartate: step 1/5.</text>
</comment>
<comment type="pathway">
    <text evidence="1">Amino-acid biosynthesis; L-methionine biosynthesis via de novo pathway; L-homoserine from L-aspartate: step 1/3.</text>
</comment>
<dbReference type="AlphaFoldDB" id="A0A3B0T8C6"/>
<dbReference type="PROSITE" id="PS00324">
    <property type="entry name" value="ASPARTOKINASE"/>
    <property type="match status" value="1"/>
</dbReference>
<dbReference type="EMBL" id="UOEM01000059">
    <property type="protein sequence ID" value="VAW13130.1"/>
    <property type="molecule type" value="Genomic_DNA"/>
</dbReference>
<dbReference type="CDD" id="cd04261">
    <property type="entry name" value="AAK_AKii-LysC-BS"/>
    <property type="match status" value="1"/>
</dbReference>
<dbReference type="UniPathway" id="UPA00050">
    <property type="reaction ID" value="UER00461"/>
</dbReference>
<dbReference type="InterPro" id="IPR002912">
    <property type="entry name" value="ACT_dom"/>
</dbReference>
<evidence type="ECO:0000256" key="6">
    <source>
        <dbReference type="ARBA" id="ARBA00022679"/>
    </source>
</evidence>
<sequence>MARLVMKFGGTSMGGIERMRNVAAHVKREYDAGHDIAVVVSAMAGETDRLAGLARAAASMHDAREYDAIVSTGEQVSAGLLAIILQDIGVPARSWTGWQVAVTTSSVHGAARITGVEVDKLKARFADAQVCVITGFQGLSAEGRIATLGRGGSDTSAVAVAAAIGADCCDIYTDVDGVYTADPRIVPGARKLDKISYEEMLEMASQGAKVLQTRSVELAMVHGVRLRVRSTFAPPDATPSDVPDFNLDIGTLVCDEDEIVESQVVSGIAYAKDEAKVTLVKVADKPGVAARVFVPLADAGINVDMIVQNVSEDGQSTDMTFTVPTGDLERALATLRDVRDDIGYQDLTGSTNIVKVSVIGIGMRSHAGVASQMFQALASKGINILAITTSEIKVSVLIEADYAELALRTLHTAYGLDEDQGPR</sequence>
<evidence type="ECO:0000256" key="11">
    <source>
        <dbReference type="ARBA" id="ARBA00047872"/>
    </source>
</evidence>
<dbReference type="EC" id="2.7.2.4" evidence="4"/>
<dbReference type="InterPro" id="IPR041740">
    <property type="entry name" value="AKii-LysC-BS"/>
</dbReference>
<reference evidence="13" key="1">
    <citation type="submission" date="2018-06" db="EMBL/GenBank/DDBJ databases">
        <authorList>
            <person name="Zhirakovskaya E."/>
        </authorList>
    </citation>
    <scope>NUCLEOTIDE SEQUENCE</scope>
</reference>
<dbReference type="InterPro" id="IPR045865">
    <property type="entry name" value="ACT-like_dom_sf"/>
</dbReference>
<dbReference type="FunFam" id="3.40.1160.10:FF:000002">
    <property type="entry name" value="Aspartokinase"/>
    <property type="match status" value="1"/>
</dbReference>
<dbReference type="GO" id="GO:0009088">
    <property type="term" value="P:threonine biosynthetic process"/>
    <property type="evidence" value="ECO:0007669"/>
    <property type="project" value="UniProtKB-UniPathway"/>
</dbReference>
<dbReference type="CDD" id="cd04923">
    <property type="entry name" value="ACT_AK-LysC-DapG-like_2"/>
    <property type="match status" value="1"/>
</dbReference>
<dbReference type="PANTHER" id="PTHR21499">
    <property type="entry name" value="ASPARTATE KINASE"/>
    <property type="match status" value="1"/>
</dbReference>
<evidence type="ECO:0000256" key="7">
    <source>
        <dbReference type="ARBA" id="ARBA00022741"/>
    </source>
</evidence>
<dbReference type="FunFam" id="3.30.2130.10:FF:000002">
    <property type="entry name" value="Aspartokinase"/>
    <property type="match status" value="1"/>
</dbReference>
<dbReference type="Pfam" id="PF01842">
    <property type="entry name" value="ACT"/>
    <property type="match status" value="1"/>
</dbReference>
<evidence type="ECO:0000256" key="8">
    <source>
        <dbReference type="ARBA" id="ARBA00022777"/>
    </source>
</evidence>
<evidence type="ECO:0000256" key="1">
    <source>
        <dbReference type="ARBA" id="ARBA00004986"/>
    </source>
</evidence>
<dbReference type="GO" id="GO:0009089">
    <property type="term" value="P:lysine biosynthetic process via diaminopimelate"/>
    <property type="evidence" value="ECO:0007669"/>
    <property type="project" value="InterPro"/>
</dbReference>
<comment type="similarity">
    <text evidence="3">Belongs to the aspartokinase family.</text>
</comment>
<dbReference type="SUPFAM" id="SSF55021">
    <property type="entry name" value="ACT-like"/>
    <property type="match status" value="2"/>
</dbReference>
<evidence type="ECO:0000256" key="10">
    <source>
        <dbReference type="ARBA" id="ARBA00023154"/>
    </source>
</evidence>
<organism evidence="13">
    <name type="scientific">hydrothermal vent metagenome</name>
    <dbReference type="NCBI Taxonomy" id="652676"/>
    <lineage>
        <taxon>unclassified sequences</taxon>
        <taxon>metagenomes</taxon>
        <taxon>ecological metagenomes</taxon>
    </lineage>
</organism>
<feature type="domain" description="ACT" evidence="12">
    <location>
        <begin position="277"/>
        <end position="349"/>
    </location>
</feature>
<dbReference type="GO" id="GO:0005524">
    <property type="term" value="F:ATP binding"/>
    <property type="evidence" value="ECO:0007669"/>
    <property type="project" value="UniProtKB-KW"/>
</dbReference>
<dbReference type="Pfam" id="PF00696">
    <property type="entry name" value="AA_kinase"/>
    <property type="match status" value="1"/>
</dbReference>
<dbReference type="InterPro" id="IPR054352">
    <property type="entry name" value="ACT_Aspartokinase"/>
</dbReference>
<feature type="domain" description="ACT" evidence="12">
    <location>
        <begin position="358"/>
        <end position="423"/>
    </location>
</feature>
<dbReference type="GO" id="GO:0004072">
    <property type="term" value="F:aspartate kinase activity"/>
    <property type="evidence" value="ECO:0007669"/>
    <property type="project" value="UniProtKB-EC"/>
</dbReference>
<dbReference type="CDD" id="cd04913">
    <property type="entry name" value="ACT_AKii-LysC-BS-like_1"/>
    <property type="match status" value="1"/>
</dbReference>
<dbReference type="PANTHER" id="PTHR21499:SF3">
    <property type="entry name" value="ASPARTOKINASE"/>
    <property type="match status" value="1"/>
</dbReference>
<dbReference type="UniPathway" id="UPA00051">
    <property type="reaction ID" value="UER00462"/>
</dbReference>
<protein>
    <recommendedName>
        <fullName evidence="4">aspartate kinase</fullName>
        <ecNumber evidence="4">2.7.2.4</ecNumber>
    </recommendedName>
</protein>
<name>A0A3B0T8C6_9ZZZZ</name>
<dbReference type="PIRSF" id="PIRSF000726">
    <property type="entry name" value="Asp_kin"/>
    <property type="match status" value="1"/>
</dbReference>
<comment type="catalytic activity">
    <reaction evidence="11">
        <text>L-aspartate + ATP = 4-phospho-L-aspartate + ADP</text>
        <dbReference type="Rhea" id="RHEA:23776"/>
        <dbReference type="ChEBI" id="CHEBI:29991"/>
        <dbReference type="ChEBI" id="CHEBI:30616"/>
        <dbReference type="ChEBI" id="CHEBI:57535"/>
        <dbReference type="ChEBI" id="CHEBI:456216"/>
        <dbReference type="EC" id="2.7.2.4"/>
    </reaction>
</comment>
<keyword evidence="9" id="KW-0067">ATP-binding</keyword>
<evidence type="ECO:0000256" key="3">
    <source>
        <dbReference type="ARBA" id="ARBA00010122"/>
    </source>
</evidence>
<dbReference type="Gene3D" id="3.40.1160.10">
    <property type="entry name" value="Acetylglutamate kinase-like"/>
    <property type="match status" value="1"/>
</dbReference>
<keyword evidence="7" id="KW-0547">Nucleotide-binding</keyword>
<gene>
    <name evidence="13" type="ORF">MNBD_ALPHA09-285</name>
</gene>
<dbReference type="Pfam" id="PF22468">
    <property type="entry name" value="ACT_9"/>
    <property type="match status" value="1"/>
</dbReference>
<dbReference type="InterPro" id="IPR001057">
    <property type="entry name" value="Glu/AcGlu_kinase"/>
</dbReference>
<proteinExistence type="inferred from homology"/>
<dbReference type="PROSITE" id="PS51671">
    <property type="entry name" value="ACT"/>
    <property type="match status" value="2"/>
</dbReference>
<dbReference type="NCBIfam" id="TIGR00657">
    <property type="entry name" value="asp_kinases"/>
    <property type="match status" value="1"/>
</dbReference>
<dbReference type="PRINTS" id="PR00474">
    <property type="entry name" value="GLU5KINASE"/>
</dbReference>
<keyword evidence="10" id="KW-0457">Lysine biosynthesis</keyword>
<dbReference type="InterPro" id="IPR001048">
    <property type="entry name" value="Asp/Glu/Uridylate_kinase"/>
</dbReference>
<dbReference type="SUPFAM" id="SSF53633">
    <property type="entry name" value="Carbamate kinase-like"/>
    <property type="match status" value="1"/>
</dbReference>
<dbReference type="GO" id="GO:0009090">
    <property type="term" value="P:homoserine biosynthetic process"/>
    <property type="evidence" value="ECO:0007669"/>
    <property type="project" value="TreeGrafter"/>
</dbReference>